<organism evidence="1 2">
    <name type="scientific">Komagataeibacter melomenusus</name>
    <dbReference type="NCBI Taxonomy" id="2766578"/>
    <lineage>
        <taxon>Bacteria</taxon>
        <taxon>Pseudomonadati</taxon>
        <taxon>Pseudomonadota</taxon>
        <taxon>Alphaproteobacteria</taxon>
        <taxon>Acetobacterales</taxon>
        <taxon>Acetobacteraceae</taxon>
        <taxon>Komagataeibacter</taxon>
    </lineage>
</organism>
<evidence type="ECO:0000313" key="2">
    <source>
        <dbReference type="Proteomes" id="UP000623090"/>
    </source>
</evidence>
<sequence length="360" mass="40443">MRRILGGFLAVMAGYSVQQAHAGSIYYKYPDGTILTSGSTQKDLCVISNDNEQLSLYSKGGEAPNYFLKYAVNYEMGIYEQRNILQHVNSDFRFKFLYQDQPWGGIGHDLKDDKNHLYQLDMNPDNSRAFLAQLMSQQSINIQMSLKDTSENNNSGGLIGNLISSAKKKKWVDIGNMDISWPNFSQYVQHFQDCITNKGPAPGWTQRIDPEVQQQQQEQKNNAMQAAYNNALDVRNFLAYGSEVLDKNVNVKGSIYCRDLDSCNIIDSRDQAKTVWFNPRSLSVPTRQRLLTCDPYSSNSLDTNSICSVILSGVAHNVSVVQNGQRVVQPGINATNIRFLSMDEITNSAWGSLINQFGGR</sequence>
<gene>
    <name evidence="1" type="ORF">HNW77_06865</name>
</gene>
<accession>A0ABX2AD34</accession>
<evidence type="ECO:0000313" key="1">
    <source>
        <dbReference type="EMBL" id="NPC66115.1"/>
    </source>
</evidence>
<proteinExistence type="predicted"/>
<protein>
    <submittedName>
        <fullName evidence="1">Uncharacterized protein</fullName>
    </submittedName>
</protein>
<dbReference type="EMBL" id="JABJWC010000012">
    <property type="protein sequence ID" value="NPC66115.1"/>
    <property type="molecule type" value="Genomic_DNA"/>
</dbReference>
<keyword evidence="2" id="KW-1185">Reference proteome</keyword>
<dbReference type="RefSeq" id="WP_172156352.1">
    <property type="nucleotide sequence ID" value="NZ_JABJWC010000012.1"/>
</dbReference>
<name>A0ABX2AD34_9PROT</name>
<dbReference type="Proteomes" id="UP000623090">
    <property type="component" value="Unassembled WGS sequence"/>
</dbReference>
<reference evidence="1 2" key="1">
    <citation type="journal article" date="2020" name="Microorganisms">
        <title>Description of Komagataeibacter melaceti sp. nov. and Komagataeibacter melomenusus sp. nov. Isolated from Apple Cider Vinegar.</title>
        <authorList>
            <person name="Maric L."/>
            <person name="Cleenwerck I."/>
            <person name="Accetto T."/>
            <person name="Vandamme P."/>
            <person name="Trcek J."/>
        </authorList>
    </citation>
    <scope>NUCLEOTIDE SEQUENCE [LARGE SCALE GENOMIC DNA]</scope>
    <source>
        <strain evidence="1 2">AV436</strain>
    </source>
</reference>
<comment type="caution">
    <text evidence="1">The sequence shown here is derived from an EMBL/GenBank/DDBJ whole genome shotgun (WGS) entry which is preliminary data.</text>
</comment>